<dbReference type="OrthoDB" id="406833at2759"/>
<dbReference type="InterPro" id="IPR016135">
    <property type="entry name" value="UBQ-conjugating_enzyme/RWD"/>
</dbReference>
<sequence length="176" mass="20056">MSRHPFFKRLLKEYQGLCTTSTLPGITMVSNDDSLTEFLFQIKVANNKLYPENEQYFLSIIITPNYPVDSPQVKFVIHETHKGNAEDPIVIDDNEPEETKSVIPMHPHIYSNGHICLNLLGDDWTPACSIESTLLSIQSMLNTNDRYERPPDDASYIKGAPLNPKNSRFVYHDDSV</sequence>
<dbReference type="AlphaFoldDB" id="M3K3U5"/>
<accession>M3K3U5</accession>
<evidence type="ECO:0000313" key="5">
    <source>
        <dbReference type="EMBL" id="EMG49429.1"/>
    </source>
</evidence>
<dbReference type="Gene3D" id="3.10.110.10">
    <property type="entry name" value="Ubiquitin Conjugating Enzyme"/>
    <property type="match status" value="1"/>
</dbReference>
<name>M3K3U5_CANMX</name>
<comment type="caution">
    <text evidence="5">The sequence shown here is derived from an EMBL/GenBank/DDBJ whole genome shotgun (WGS) entry which is preliminary data.</text>
</comment>
<dbReference type="SUPFAM" id="SSF54495">
    <property type="entry name" value="UBC-like"/>
    <property type="match status" value="1"/>
</dbReference>
<keyword evidence="1" id="KW-0547">Nucleotide-binding</keyword>
<dbReference type="CDD" id="cd23808">
    <property type="entry name" value="UBCc_UBE2W"/>
    <property type="match status" value="1"/>
</dbReference>
<dbReference type="FunFam" id="3.10.110.10:FF:000072">
    <property type="entry name" value="Ubiquitin-conjugating enzyme E2 W"/>
    <property type="match status" value="1"/>
</dbReference>
<feature type="domain" description="UBC core" evidence="4">
    <location>
        <begin position="5"/>
        <end position="176"/>
    </location>
</feature>
<dbReference type="EMBL" id="AOGT01000676">
    <property type="protein sequence ID" value="EMG49429.1"/>
    <property type="molecule type" value="Genomic_DNA"/>
</dbReference>
<dbReference type="SMART" id="SM00212">
    <property type="entry name" value="UBCc"/>
    <property type="match status" value="1"/>
</dbReference>
<evidence type="ECO:0000256" key="1">
    <source>
        <dbReference type="ARBA" id="ARBA00022741"/>
    </source>
</evidence>
<evidence type="ECO:0000256" key="3">
    <source>
        <dbReference type="ARBA" id="ARBA00022840"/>
    </source>
</evidence>
<dbReference type="PANTHER" id="PTHR24067">
    <property type="entry name" value="UBIQUITIN-CONJUGATING ENZYME E2"/>
    <property type="match status" value="1"/>
</dbReference>
<dbReference type="Proteomes" id="UP000011777">
    <property type="component" value="Unassembled WGS sequence"/>
</dbReference>
<proteinExistence type="predicted"/>
<dbReference type="InterPro" id="IPR050113">
    <property type="entry name" value="Ub_conjugating_enzyme"/>
</dbReference>
<dbReference type="Pfam" id="PF00179">
    <property type="entry name" value="UQ_con"/>
    <property type="match status" value="1"/>
</dbReference>
<dbReference type="GO" id="GO:0005524">
    <property type="term" value="F:ATP binding"/>
    <property type="evidence" value="ECO:0007669"/>
    <property type="project" value="UniProtKB-KW"/>
</dbReference>
<gene>
    <name evidence="5" type="ORF">G210_5809</name>
</gene>
<dbReference type="STRING" id="1245528.M3K3U5"/>
<dbReference type="InterPro" id="IPR000608">
    <property type="entry name" value="UBC"/>
</dbReference>
<evidence type="ECO:0000256" key="2">
    <source>
        <dbReference type="ARBA" id="ARBA00022786"/>
    </source>
</evidence>
<evidence type="ECO:0000259" key="4">
    <source>
        <dbReference type="PROSITE" id="PS50127"/>
    </source>
</evidence>
<evidence type="ECO:0000313" key="6">
    <source>
        <dbReference type="Proteomes" id="UP000011777"/>
    </source>
</evidence>
<keyword evidence="3" id="KW-0067">ATP-binding</keyword>
<dbReference type="eggNOG" id="KOG0427">
    <property type="taxonomic scope" value="Eukaryota"/>
</dbReference>
<dbReference type="HOGENOM" id="CLU_030988_15_1_1"/>
<protein>
    <submittedName>
        <fullName evidence="5">Ubiquitin-conjugating enzyme, putative (Ubiquitin carrier protein, putative)</fullName>
    </submittedName>
</protein>
<keyword evidence="6" id="KW-1185">Reference proteome</keyword>
<reference evidence="5 6" key="1">
    <citation type="submission" date="2013-02" db="EMBL/GenBank/DDBJ databases">
        <title>Genome sequence of Candida maltosa Xu316, a potential industrial strain for xylitol and ethanol production.</title>
        <authorList>
            <person name="Yu J."/>
            <person name="Wang Q."/>
            <person name="Geng X."/>
            <person name="Bao W."/>
            <person name="He P."/>
            <person name="Cai J."/>
        </authorList>
    </citation>
    <scope>NUCLEOTIDE SEQUENCE [LARGE SCALE GENOMIC DNA]</scope>
    <source>
        <strain evidence="6">Xu316</strain>
    </source>
</reference>
<dbReference type="PROSITE" id="PS50127">
    <property type="entry name" value="UBC_2"/>
    <property type="match status" value="1"/>
</dbReference>
<dbReference type="OMA" id="WQMDIKV"/>
<organism evidence="5 6">
    <name type="scientific">Candida maltosa (strain Xu316)</name>
    <name type="common">Yeast</name>
    <dbReference type="NCBI Taxonomy" id="1245528"/>
    <lineage>
        <taxon>Eukaryota</taxon>
        <taxon>Fungi</taxon>
        <taxon>Dikarya</taxon>
        <taxon>Ascomycota</taxon>
        <taxon>Saccharomycotina</taxon>
        <taxon>Pichiomycetes</taxon>
        <taxon>Debaryomycetaceae</taxon>
        <taxon>Candida/Lodderomyces clade</taxon>
        <taxon>Candida</taxon>
    </lineage>
</organism>
<keyword evidence="2" id="KW-0833">Ubl conjugation pathway</keyword>